<dbReference type="GO" id="GO:0030170">
    <property type="term" value="F:pyridoxal phosphate binding"/>
    <property type="evidence" value="ECO:0007669"/>
    <property type="project" value="InterPro"/>
</dbReference>
<dbReference type="EMBL" id="CP036274">
    <property type="protein sequence ID" value="QDU30522.1"/>
    <property type="molecule type" value="Genomic_DNA"/>
</dbReference>
<gene>
    <name evidence="9" type="primary">csd_3</name>
    <name evidence="9" type="ORF">ETAA8_56670</name>
</gene>
<evidence type="ECO:0000256" key="2">
    <source>
        <dbReference type="ARBA" id="ARBA00010447"/>
    </source>
</evidence>
<dbReference type="PANTHER" id="PTHR43586:SF4">
    <property type="entry name" value="ISOPENICILLIN N EPIMERASE"/>
    <property type="match status" value="1"/>
</dbReference>
<dbReference type="Gene3D" id="3.90.1150.10">
    <property type="entry name" value="Aspartate Aminotransferase, domain 1"/>
    <property type="match status" value="1"/>
</dbReference>
<keyword evidence="5" id="KW-0663">Pyridoxal phosphate</keyword>
<dbReference type="InterPro" id="IPR000192">
    <property type="entry name" value="Aminotrans_V_dom"/>
</dbReference>
<evidence type="ECO:0000256" key="6">
    <source>
        <dbReference type="ARBA" id="ARBA00050776"/>
    </source>
</evidence>
<dbReference type="SUPFAM" id="SSF53383">
    <property type="entry name" value="PLP-dependent transferases"/>
    <property type="match status" value="1"/>
</dbReference>
<evidence type="ECO:0000256" key="3">
    <source>
        <dbReference type="ARBA" id="ARBA00012239"/>
    </source>
</evidence>
<feature type="compositionally biased region" description="Basic and acidic residues" evidence="7">
    <location>
        <begin position="236"/>
        <end position="251"/>
    </location>
</feature>
<dbReference type="NCBIfam" id="TIGR01977">
    <property type="entry name" value="am_tr_V_EF2568"/>
    <property type="match status" value="1"/>
</dbReference>
<evidence type="ECO:0000313" key="10">
    <source>
        <dbReference type="Proteomes" id="UP000315017"/>
    </source>
</evidence>
<dbReference type="KEGG" id="aagg:ETAA8_56670"/>
<evidence type="ECO:0000256" key="5">
    <source>
        <dbReference type="ARBA" id="ARBA00022898"/>
    </source>
</evidence>
<comment type="similarity">
    <text evidence="2">Belongs to the class-V pyridoxal-phosphate-dependent aminotransferase family. Csd subfamily.</text>
</comment>
<accession>A0A517YJY7</accession>
<dbReference type="InterPro" id="IPR015421">
    <property type="entry name" value="PyrdxlP-dep_Trfase_major"/>
</dbReference>
<dbReference type="InterPro" id="IPR010969">
    <property type="entry name" value="Cys_dSase-rel_unknwn_funct"/>
</dbReference>
<organism evidence="9 10">
    <name type="scientific">Anatilimnocola aggregata</name>
    <dbReference type="NCBI Taxonomy" id="2528021"/>
    <lineage>
        <taxon>Bacteria</taxon>
        <taxon>Pseudomonadati</taxon>
        <taxon>Planctomycetota</taxon>
        <taxon>Planctomycetia</taxon>
        <taxon>Pirellulales</taxon>
        <taxon>Pirellulaceae</taxon>
        <taxon>Anatilimnocola</taxon>
    </lineage>
</organism>
<keyword evidence="4 9" id="KW-0808">Transferase</keyword>
<comment type="cofactor">
    <cofactor evidence="1">
        <name>pyridoxal 5'-phosphate</name>
        <dbReference type="ChEBI" id="CHEBI:597326"/>
    </cofactor>
</comment>
<evidence type="ECO:0000256" key="7">
    <source>
        <dbReference type="SAM" id="MobiDB-lite"/>
    </source>
</evidence>
<dbReference type="PANTHER" id="PTHR43586">
    <property type="entry name" value="CYSTEINE DESULFURASE"/>
    <property type="match status" value="1"/>
</dbReference>
<evidence type="ECO:0000256" key="1">
    <source>
        <dbReference type="ARBA" id="ARBA00001933"/>
    </source>
</evidence>
<dbReference type="EC" id="2.8.1.7" evidence="3"/>
<evidence type="ECO:0000259" key="8">
    <source>
        <dbReference type="Pfam" id="PF00266"/>
    </source>
</evidence>
<dbReference type="Pfam" id="PF00266">
    <property type="entry name" value="Aminotran_5"/>
    <property type="match status" value="1"/>
</dbReference>
<keyword evidence="10" id="KW-1185">Reference proteome</keyword>
<dbReference type="GO" id="GO:0031071">
    <property type="term" value="F:cysteine desulfurase activity"/>
    <property type="evidence" value="ECO:0007669"/>
    <property type="project" value="UniProtKB-EC"/>
</dbReference>
<feature type="domain" description="Aminotransferase class V" evidence="8">
    <location>
        <begin position="6"/>
        <end position="376"/>
    </location>
</feature>
<dbReference type="InterPro" id="IPR015422">
    <property type="entry name" value="PyrdxlP-dep_Trfase_small"/>
</dbReference>
<dbReference type="Gene3D" id="3.40.640.10">
    <property type="entry name" value="Type I PLP-dependent aspartate aminotransferase-like (Major domain)"/>
    <property type="match status" value="1"/>
</dbReference>
<name>A0A517YJY7_9BACT</name>
<dbReference type="RefSeq" id="WP_238397579.1">
    <property type="nucleotide sequence ID" value="NZ_CP036274.1"/>
</dbReference>
<evidence type="ECO:0000313" key="9">
    <source>
        <dbReference type="EMBL" id="QDU30522.1"/>
    </source>
</evidence>
<sequence length="385" mass="40454">MTEPRIYLDNAATSWPKPPGVYQAVDDYQRNNGAAAGRGVHRSAQAAERIVSQCRKRIADLLGAQSPEQIVFTLNGTDSLNLALHGVLKTGDHVVTSVCEHNSGLRPLRHLADTQGITFDTVGCDREGFINPAEVRSAIRPHTRLIALTHASNVTGAIQPLAEVGEIAAEKHVLFLVDAAQSLGHFGVSAGKLGCHLLAAPGHKGLLGPLGTGFLYLAPGMQDELSAVRQGGTGTRSDDDHQPESLPDKYESGNLNVPGIAGLSAGLAWLTEAGIDKIAGHERDLTQQLLSQLSELPPVTIYGPRSVERRVGVVSFNVAGFDPQEVAAGLDAVAGIEVRSGLHCAPRMHQALGTSPAGTVRASIGPFTTGDDIDSLVAALRELSS</sequence>
<dbReference type="GO" id="GO:0006534">
    <property type="term" value="P:cysteine metabolic process"/>
    <property type="evidence" value="ECO:0007669"/>
    <property type="project" value="InterPro"/>
</dbReference>
<dbReference type="InterPro" id="IPR016454">
    <property type="entry name" value="Cysteine_dSase"/>
</dbReference>
<dbReference type="Proteomes" id="UP000315017">
    <property type="component" value="Chromosome"/>
</dbReference>
<proteinExistence type="inferred from homology"/>
<reference evidence="9 10" key="1">
    <citation type="submission" date="2019-02" db="EMBL/GenBank/DDBJ databases">
        <title>Deep-cultivation of Planctomycetes and their phenomic and genomic characterization uncovers novel biology.</title>
        <authorList>
            <person name="Wiegand S."/>
            <person name="Jogler M."/>
            <person name="Boedeker C."/>
            <person name="Pinto D."/>
            <person name="Vollmers J."/>
            <person name="Rivas-Marin E."/>
            <person name="Kohn T."/>
            <person name="Peeters S.H."/>
            <person name="Heuer A."/>
            <person name="Rast P."/>
            <person name="Oberbeckmann S."/>
            <person name="Bunk B."/>
            <person name="Jeske O."/>
            <person name="Meyerdierks A."/>
            <person name="Storesund J.E."/>
            <person name="Kallscheuer N."/>
            <person name="Luecker S."/>
            <person name="Lage O.M."/>
            <person name="Pohl T."/>
            <person name="Merkel B.J."/>
            <person name="Hornburger P."/>
            <person name="Mueller R.-W."/>
            <person name="Bruemmer F."/>
            <person name="Labrenz M."/>
            <person name="Spormann A.M."/>
            <person name="Op den Camp H."/>
            <person name="Overmann J."/>
            <person name="Amann R."/>
            <person name="Jetten M.S.M."/>
            <person name="Mascher T."/>
            <person name="Medema M.H."/>
            <person name="Devos D.P."/>
            <person name="Kaster A.-K."/>
            <person name="Ovreas L."/>
            <person name="Rohde M."/>
            <person name="Galperin M.Y."/>
            <person name="Jogler C."/>
        </authorList>
    </citation>
    <scope>NUCLEOTIDE SEQUENCE [LARGE SCALE GENOMIC DNA]</scope>
    <source>
        <strain evidence="9 10">ETA_A8</strain>
    </source>
</reference>
<dbReference type="CDD" id="cd06453">
    <property type="entry name" value="SufS_like"/>
    <property type="match status" value="1"/>
</dbReference>
<feature type="region of interest" description="Disordered" evidence="7">
    <location>
        <begin position="228"/>
        <end position="252"/>
    </location>
</feature>
<dbReference type="PIRSF" id="PIRSF005572">
    <property type="entry name" value="NifS"/>
    <property type="match status" value="1"/>
</dbReference>
<dbReference type="InterPro" id="IPR010970">
    <property type="entry name" value="Cys_dSase_SufS"/>
</dbReference>
<dbReference type="AlphaFoldDB" id="A0A517YJY7"/>
<comment type="catalytic activity">
    <reaction evidence="6">
        <text>(sulfur carrier)-H + L-cysteine = (sulfur carrier)-SH + L-alanine</text>
        <dbReference type="Rhea" id="RHEA:43892"/>
        <dbReference type="Rhea" id="RHEA-COMP:14737"/>
        <dbReference type="Rhea" id="RHEA-COMP:14739"/>
        <dbReference type="ChEBI" id="CHEBI:29917"/>
        <dbReference type="ChEBI" id="CHEBI:35235"/>
        <dbReference type="ChEBI" id="CHEBI:57972"/>
        <dbReference type="ChEBI" id="CHEBI:64428"/>
        <dbReference type="EC" id="2.8.1.7"/>
    </reaction>
</comment>
<dbReference type="InterPro" id="IPR015424">
    <property type="entry name" value="PyrdxlP-dep_Trfase"/>
</dbReference>
<evidence type="ECO:0000256" key="4">
    <source>
        <dbReference type="ARBA" id="ARBA00022679"/>
    </source>
</evidence>
<protein>
    <recommendedName>
        <fullName evidence="3">cysteine desulfurase</fullName>
        <ecNumber evidence="3">2.8.1.7</ecNumber>
    </recommendedName>
</protein>